<comment type="caution">
    <text evidence="3">The sequence shown here is derived from an EMBL/GenBank/DDBJ whole genome shotgun (WGS) entry which is preliminary data.</text>
</comment>
<dbReference type="SUPFAM" id="SSF57850">
    <property type="entry name" value="RING/U-box"/>
    <property type="match status" value="1"/>
</dbReference>
<dbReference type="PROSITE" id="PS50089">
    <property type="entry name" value="ZF_RING_2"/>
    <property type="match status" value="1"/>
</dbReference>
<gene>
    <name evidence="3" type="ORF">BAE44_0021875</name>
</gene>
<feature type="domain" description="RING-type" evidence="2">
    <location>
        <begin position="31"/>
        <end position="73"/>
    </location>
</feature>
<keyword evidence="1" id="KW-0479">Metal-binding</keyword>
<keyword evidence="1" id="KW-0862">Zinc</keyword>
<protein>
    <recommendedName>
        <fullName evidence="2">RING-type domain-containing protein</fullName>
    </recommendedName>
</protein>
<evidence type="ECO:0000313" key="4">
    <source>
        <dbReference type="Proteomes" id="UP000095767"/>
    </source>
</evidence>
<organism evidence="3 4">
    <name type="scientific">Dichanthelium oligosanthes</name>
    <dbReference type="NCBI Taxonomy" id="888268"/>
    <lineage>
        <taxon>Eukaryota</taxon>
        <taxon>Viridiplantae</taxon>
        <taxon>Streptophyta</taxon>
        <taxon>Embryophyta</taxon>
        <taxon>Tracheophyta</taxon>
        <taxon>Spermatophyta</taxon>
        <taxon>Magnoliopsida</taxon>
        <taxon>Liliopsida</taxon>
        <taxon>Poales</taxon>
        <taxon>Poaceae</taxon>
        <taxon>PACMAD clade</taxon>
        <taxon>Panicoideae</taxon>
        <taxon>Panicodae</taxon>
        <taxon>Paniceae</taxon>
        <taxon>Dichantheliinae</taxon>
        <taxon>Dichanthelium</taxon>
    </lineage>
</organism>
<evidence type="ECO:0000313" key="3">
    <source>
        <dbReference type="EMBL" id="OEL17106.1"/>
    </source>
</evidence>
<feature type="non-terminal residue" evidence="3">
    <location>
        <position position="1"/>
    </location>
</feature>
<dbReference type="InterPro" id="IPR013083">
    <property type="entry name" value="Znf_RING/FYVE/PHD"/>
</dbReference>
<keyword evidence="4" id="KW-1185">Reference proteome</keyword>
<reference evidence="3 4" key="1">
    <citation type="submission" date="2016-09" db="EMBL/GenBank/DDBJ databases">
        <title>The draft genome of Dichanthelium oligosanthes: A C3 panicoid grass species.</title>
        <authorList>
            <person name="Studer A.J."/>
            <person name="Schnable J.C."/>
            <person name="Brutnell T.P."/>
        </authorList>
    </citation>
    <scope>NUCLEOTIDE SEQUENCE [LARGE SCALE GENOMIC DNA]</scope>
    <source>
        <strain evidence="4">cv. Kellogg 1175</strain>
        <tissue evidence="3">Leaf</tissue>
    </source>
</reference>
<dbReference type="GO" id="GO:0008270">
    <property type="term" value="F:zinc ion binding"/>
    <property type="evidence" value="ECO:0007669"/>
    <property type="project" value="UniProtKB-KW"/>
</dbReference>
<dbReference type="OrthoDB" id="681941at2759"/>
<proteinExistence type="predicted"/>
<dbReference type="PANTHER" id="PTHR46719:SF26">
    <property type="entry name" value="RING-TYPE DOMAIN-CONTAINING PROTEIN"/>
    <property type="match status" value="1"/>
</dbReference>
<dbReference type="InterPro" id="IPR045899">
    <property type="entry name" value="ATL71-like"/>
</dbReference>
<accession>A0A1E5UW30</accession>
<dbReference type="EMBL" id="LWDX02061011">
    <property type="protein sequence ID" value="OEL17106.1"/>
    <property type="molecule type" value="Genomic_DNA"/>
</dbReference>
<evidence type="ECO:0000259" key="2">
    <source>
        <dbReference type="PROSITE" id="PS50089"/>
    </source>
</evidence>
<dbReference type="Gene3D" id="3.30.40.10">
    <property type="entry name" value="Zinc/RING finger domain, C3HC4 (zinc finger)"/>
    <property type="match status" value="1"/>
</dbReference>
<sequence length="106" mass="11448">LLETIPNVTYQELRPGDAGGGGDVADDRDLCVICVTPYEAGDPCSVLPGCAHMFHKPCVAQWLRRKTTCPLCRATVGVPDPPRRQAGGKGLRWWQAGSAYAPTRAR</sequence>
<dbReference type="InterPro" id="IPR001841">
    <property type="entry name" value="Znf_RING"/>
</dbReference>
<name>A0A1E5UW30_9POAL</name>
<dbReference type="Proteomes" id="UP000095767">
    <property type="component" value="Unassembled WGS sequence"/>
</dbReference>
<dbReference type="AlphaFoldDB" id="A0A1E5UW30"/>
<dbReference type="SMART" id="SM00184">
    <property type="entry name" value="RING"/>
    <property type="match status" value="1"/>
</dbReference>
<dbReference type="PANTHER" id="PTHR46719">
    <property type="entry name" value="TRANSCRIPTION FACTOR C2H2 FAMILY-RELATED"/>
    <property type="match status" value="1"/>
</dbReference>
<keyword evidence="1" id="KW-0863">Zinc-finger</keyword>
<evidence type="ECO:0000256" key="1">
    <source>
        <dbReference type="PROSITE-ProRule" id="PRU00175"/>
    </source>
</evidence>
<dbReference type="Pfam" id="PF13639">
    <property type="entry name" value="zf-RING_2"/>
    <property type="match status" value="1"/>
</dbReference>